<accession>A0A2S4JNE9</accession>
<keyword evidence="2" id="KW-1185">Reference proteome</keyword>
<evidence type="ECO:0000313" key="1">
    <source>
        <dbReference type="EMBL" id="POR01000.1"/>
    </source>
</evidence>
<comment type="caution">
    <text evidence="1">The sequence shown here is derived from an EMBL/GenBank/DDBJ whole genome shotgun (WGS) entry which is preliminary data.</text>
</comment>
<reference evidence="2" key="1">
    <citation type="submission" date="2015-12" db="EMBL/GenBank/DDBJ databases">
        <authorList>
            <person name="Lodha T.D."/>
            <person name="Chintalapati S."/>
            <person name="Chintalapati V.R."/>
            <person name="Sravanthi T."/>
        </authorList>
    </citation>
    <scope>NUCLEOTIDE SEQUENCE [LARGE SCALE GENOMIC DNA]</scope>
    <source>
        <strain evidence="2">JC133</strain>
    </source>
</reference>
<organism evidence="1 2">
    <name type="scientific">Alkalispirochaeta sphaeroplastigenens</name>
    <dbReference type="NCBI Taxonomy" id="1187066"/>
    <lineage>
        <taxon>Bacteria</taxon>
        <taxon>Pseudomonadati</taxon>
        <taxon>Spirochaetota</taxon>
        <taxon>Spirochaetia</taxon>
        <taxon>Spirochaetales</taxon>
        <taxon>Spirochaetaceae</taxon>
        <taxon>Alkalispirochaeta</taxon>
    </lineage>
</organism>
<evidence type="ECO:0000313" key="2">
    <source>
        <dbReference type="Proteomes" id="UP000237350"/>
    </source>
</evidence>
<sequence>MICDSPYRLSARGREGFFIIGPEPIFCNRFVNFFIHFAPGGPERRAARANRLAQPEKEE</sequence>
<name>A0A2S4JNE9_9SPIO</name>
<dbReference type="AlphaFoldDB" id="A0A2S4JNE9"/>
<proteinExistence type="predicted"/>
<protein>
    <submittedName>
        <fullName evidence="1">Uncharacterized protein</fullName>
    </submittedName>
</protein>
<gene>
    <name evidence="1" type="ORF">AU468_09035</name>
</gene>
<dbReference type="Proteomes" id="UP000237350">
    <property type="component" value="Unassembled WGS sequence"/>
</dbReference>
<dbReference type="EMBL" id="LPWH01000070">
    <property type="protein sequence ID" value="POR01000.1"/>
    <property type="molecule type" value="Genomic_DNA"/>
</dbReference>